<keyword evidence="5 6" id="KW-1015">Disulfide bond</keyword>
<sequence length="132" mass="14759">MKLSLLFLCVLHLAFVSGGLLTSNDLQSGSSNFTKISRRAGNFPSRYRTLFARREQYEQQKLLMMRPKKVPVPSKDSPTKAPPKPASATCSQLGQSCLPHQGCCVPCSTCHCHFFKAICFCRRINMQCTKNT</sequence>
<feature type="disulfide bond" evidence="6">
    <location>
        <begin position="112"/>
        <end position="119"/>
    </location>
</feature>
<dbReference type="InterPro" id="IPR007733">
    <property type="entry name" value="Agouti"/>
</dbReference>
<feature type="signal peptide" evidence="8">
    <location>
        <begin position="1"/>
        <end position="18"/>
    </location>
</feature>
<feature type="region of interest" description="Disordered" evidence="7">
    <location>
        <begin position="67"/>
        <end position="87"/>
    </location>
</feature>
<accession>A0A3Q2XWU9</accession>
<protein>
    <submittedName>
        <fullName evidence="10">Agouti-related protein-like</fullName>
    </submittedName>
</protein>
<evidence type="ECO:0000259" key="9">
    <source>
        <dbReference type="PROSITE" id="PS51150"/>
    </source>
</evidence>
<reference evidence="10" key="2">
    <citation type="submission" date="2025-09" db="UniProtKB">
        <authorList>
            <consortium name="Ensembl"/>
        </authorList>
    </citation>
    <scope>IDENTIFICATION</scope>
</reference>
<dbReference type="Gene3D" id="4.10.760.10">
    <property type="entry name" value="Agouti domain"/>
    <property type="match status" value="1"/>
</dbReference>
<name>A0A3Q2XWU9_HIPCM</name>
<evidence type="ECO:0000256" key="5">
    <source>
        <dbReference type="ARBA" id="ARBA00023157"/>
    </source>
</evidence>
<reference evidence="10" key="1">
    <citation type="submission" date="2025-08" db="UniProtKB">
        <authorList>
            <consortium name="Ensembl"/>
        </authorList>
    </citation>
    <scope>IDENTIFICATION</scope>
</reference>
<organism evidence="10 11">
    <name type="scientific">Hippocampus comes</name>
    <name type="common">Tiger tail seahorse</name>
    <dbReference type="NCBI Taxonomy" id="109280"/>
    <lineage>
        <taxon>Eukaryota</taxon>
        <taxon>Metazoa</taxon>
        <taxon>Chordata</taxon>
        <taxon>Craniata</taxon>
        <taxon>Vertebrata</taxon>
        <taxon>Euteleostomi</taxon>
        <taxon>Actinopterygii</taxon>
        <taxon>Neopterygii</taxon>
        <taxon>Teleostei</taxon>
        <taxon>Neoteleostei</taxon>
        <taxon>Acanthomorphata</taxon>
        <taxon>Syngnathiaria</taxon>
        <taxon>Syngnathiformes</taxon>
        <taxon>Syngnathoidei</taxon>
        <taxon>Syngnathidae</taxon>
        <taxon>Hippocampus</taxon>
    </lineage>
</organism>
<dbReference type="PANTHER" id="PTHR16551">
    <property type="entry name" value="AGOUTI RELATED"/>
    <property type="match status" value="1"/>
</dbReference>
<keyword evidence="2" id="KW-0964">Secreted</keyword>
<dbReference type="OMA" id="ICFCRKA"/>
<dbReference type="GeneTree" id="ENSGT00520000062345"/>
<dbReference type="GeneID" id="109507810"/>
<dbReference type="KEGG" id="hcq:109507810"/>
<dbReference type="InterPro" id="IPR036836">
    <property type="entry name" value="Agouti_dom_sf"/>
</dbReference>
<evidence type="ECO:0000256" key="1">
    <source>
        <dbReference type="ARBA" id="ARBA00004613"/>
    </source>
</evidence>
<evidence type="ECO:0000313" key="10">
    <source>
        <dbReference type="Ensembl" id="ENSHCOP00000009415.1"/>
    </source>
</evidence>
<dbReference type="SMART" id="SM00792">
    <property type="entry name" value="Agouti"/>
    <property type="match status" value="1"/>
</dbReference>
<dbReference type="STRING" id="109280.ENSHCOP00000009415"/>
<dbReference type="OrthoDB" id="9942042at2759"/>
<feature type="disulfide bond" evidence="6">
    <location>
        <begin position="107"/>
        <end position="128"/>
    </location>
</feature>
<comment type="caution">
    <text evidence="6">Lacks conserved residue(s) required for the propagation of feature annotation.</text>
</comment>
<dbReference type="SUPFAM" id="SSF57055">
    <property type="entry name" value="Agouti-related protein"/>
    <property type="match status" value="1"/>
</dbReference>
<dbReference type="Ensembl" id="ENSHCOT00000015538.1">
    <property type="protein sequence ID" value="ENSHCOP00000009415.1"/>
    <property type="gene ID" value="ENSHCOG00000011838.1"/>
</dbReference>
<dbReference type="Pfam" id="PF05039">
    <property type="entry name" value="Agouti"/>
    <property type="match status" value="1"/>
</dbReference>
<evidence type="ECO:0000313" key="11">
    <source>
        <dbReference type="Proteomes" id="UP000264820"/>
    </source>
</evidence>
<evidence type="ECO:0000256" key="4">
    <source>
        <dbReference type="ARBA" id="ARBA00022854"/>
    </source>
</evidence>
<dbReference type="Proteomes" id="UP000264820">
    <property type="component" value="Unplaced"/>
</dbReference>
<dbReference type="GO" id="GO:0070996">
    <property type="term" value="F:type 1 melanocortin receptor binding"/>
    <property type="evidence" value="ECO:0007669"/>
    <property type="project" value="TreeGrafter"/>
</dbReference>
<keyword evidence="11" id="KW-1185">Reference proteome</keyword>
<dbReference type="InterPro" id="IPR027300">
    <property type="entry name" value="Agouti_dom"/>
</dbReference>
<dbReference type="PROSITE" id="PS51150">
    <property type="entry name" value="AGOUTI_2"/>
    <property type="match status" value="1"/>
</dbReference>
<proteinExistence type="predicted"/>
<comment type="subcellular location">
    <subcellularLocation>
        <location evidence="1">Secreted</location>
    </subcellularLocation>
</comment>
<dbReference type="GO" id="GO:0005615">
    <property type="term" value="C:extracellular space"/>
    <property type="evidence" value="ECO:0007669"/>
    <property type="project" value="TreeGrafter"/>
</dbReference>
<evidence type="ECO:0000256" key="8">
    <source>
        <dbReference type="SAM" id="SignalP"/>
    </source>
</evidence>
<evidence type="ECO:0000256" key="3">
    <source>
        <dbReference type="ARBA" id="ARBA00022729"/>
    </source>
</evidence>
<evidence type="ECO:0000256" key="6">
    <source>
        <dbReference type="PROSITE-ProRule" id="PRU00494"/>
    </source>
</evidence>
<dbReference type="RefSeq" id="XP_019713030.1">
    <property type="nucleotide sequence ID" value="XM_019857471.1"/>
</dbReference>
<evidence type="ECO:0000256" key="2">
    <source>
        <dbReference type="ARBA" id="ARBA00022525"/>
    </source>
</evidence>
<dbReference type="GO" id="GO:0007218">
    <property type="term" value="P:neuropeptide signaling pathway"/>
    <property type="evidence" value="ECO:0007669"/>
    <property type="project" value="TreeGrafter"/>
</dbReference>
<feature type="chain" id="PRO_5018700091" evidence="8">
    <location>
        <begin position="19"/>
        <end position="132"/>
    </location>
</feature>
<dbReference type="AlphaFoldDB" id="A0A3Q2XWU9"/>
<dbReference type="GO" id="GO:0005184">
    <property type="term" value="F:neuropeptide hormone activity"/>
    <property type="evidence" value="ECO:0007669"/>
    <property type="project" value="TreeGrafter"/>
</dbReference>
<feature type="domain" description="Agouti" evidence="9">
    <location>
        <begin position="90"/>
        <end position="128"/>
    </location>
</feature>
<dbReference type="PANTHER" id="PTHR16551:SF5">
    <property type="entry name" value="AGOUTI-RELATED PEPTIDE 2"/>
    <property type="match status" value="1"/>
</dbReference>
<dbReference type="GO" id="GO:2000253">
    <property type="term" value="P:positive regulation of feeding behavior"/>
    <property type="evidence" value="ECO:0007669"/>
    <property type="project" value="TreeGrafter"/>
</dbReference>
<dbReference type="GO" id="GO:0008343">
    <property type="term" value="P:adult feeding behavior"/>
    <property type="evidence" value="ECO:0007669"/>
    <property type="project" value="TreeGrafter"/>
</dbReference>
<keyword evidence="3 8" id="KW-0732">Signal</keyword>
<evidence type="ECO:0000256" key="7">
    <source>
        <dbReference type="SAM" id="MobiDB-lite"/>
    </source>
</evidence>
<dbReference type="GO" id="GO:0009755">
    <property type="term" value="P:hormone-mediated signaling pathway"/>
    <property type="evidence" value="ECO:0007669"/>
    <property type="project" value="InterPro"/>
</dbReference>
<feature type="disulfide bond" evidence="6">
    <location>
        <begin position="103"/>
        <end position="121"/>
    </location>
</feature>
<keyword evidence="4" id="KW-0960">Knottin</keyword>